<feature type="transmembrane region" description="Helical" evidence="1">
    <location>
        <begin position="174"/>
        <end position="192"/>
    </location>
</feature>
<sequence length="342" mass="39314">MPPASLSREEAVVYLLDSFRKTRYGLLAAATLFLYDHLLSLAREIDLIWTKKSSFMRSVFIWHRYFGAFCILLELGALTSKGVSKTFCTFFLPWEMITFAISILTSELVVLSWIYVIYDRNVKIAASLGLLFIVECAATVTLLVLGLKNIDVASDLITGINFCSLRTIPPLFKVFWVPFLAYNAVVLILFLIKSYQVLFSTTYAPSDKLVRNVYHNSAINYVAMFCSYLFCCFMWLKLDFGYAQIPAVFALVFSIMNACRLLLNIREVYFKRSITRPGNMDEGEFMDMEEEEEDEEGSLKTMADANEGRGQNFIDISGPAELDAERRERWMYELRVLRWTQS</sequence>
<proteinExistence type="predicted"/>
<keyword evidence="1" id="KW-0812">Transmembrane</keyword>
<feature type="transmembrane region" description="Helical" evidence="1">
    <location>
        <begin position="213"/>
        <end position="236"/>
    </location>
</feature>
<feature type="transmembrane region" description="Helical" evidence="1">
    <location>
        <begin position="97"/>
        <end position="118"/>
    </location>
</feature>
<evidence type="ECO:0000313" key="4">
    <source>
        <dbReference type="Proteomes" id="UP000054007"/>
    </source>
</evidence>
<dbReference type="AlphaFoldDB" id="A0A0D7B6W0"/>
<feature type="transmembrane region" description="Helical" evidence="1">
    <location>
        <begin position="242"/>
        <end position="263"/>
    </location>
</feature>
<dbReference type="EMBL" id="KN880562">
    <property type="protein sequence ID" value="KIY66217.1"/>
    <property type="molecule type" value="Genomic_DNA"/>
</dbReference>
<keyword evidence="1" id="KW-1133">Transmembrane helix</keyword>
<protein>
    <recommendedName>
        <fullName evidence="2">DUF6533 domain-containing protein</fullName>
    </recommendedName>
</protein>
<keyword evidence="4" id="KW-1185">Reference proteome</keyword>
<evidence type="ECO:0000259" key="2">
    <source>
        <dbReference type="Pfam" id="PF20151"/>
    </source>
</evidence>
<dbReference type="Proteomes" id="UP000054007">
    <property type="component" value="Unassembled WGS sequence"/>
</dbReference>
<dbReference type="InterPro" id="IPR045340">
    <property type="entry name" value="DUF6533"/>
</dbReference>
<gene>
    <name evidence="3" type="ORF">CYLTODRAFT_423656</name>
</gene>
<dbReference type="Pfam" id="PF20151">
    <property type="entry name" value="DUF6533"/>
    <property type="match status" value="1"/>
</dbReference>
<feature type="domain" description="DUF6533" evidence="2">
    <location>
        <begin position="24"/>
        <end position="67"/>
    </location>
</feature>
<keyword evidence="1" id="KW-0472">Membrane</keyword>
<dbReference type="OrthoDB" id="3038503at2759"/>
<feature type="transmembrane region" description="Helical" evidence="1">
    <location>
        <begin position="54"/>
        <end position="77"/>
    </location>
</feature>
<feature type="transmembrane region" description="Helical" evidence="1">
    <location>
        <begin position="24"/>
        <end position="42"/>
    </location>
</feature>
<feature type="transmembrane region" description="Helical" evidence="1">
    <location>
        <begin position="125"/>
        <end position="147"/>
    </location>
</feature>
<reference evidence="3 4" key="1">
    <citation type="journal article" date="2015" name="Fungal Genet. Biol.">
        <title>Evolution of novel wood decay mechanisms in Agaricales revealed by the genome sequences of Fistulina hepatica and Cylindrobasidium torrendii.</title>
        <authorList>
            <person name="Floudas D."/>
            <person name="Held B.W."/>
            <person name="Riley R."/>
            <person name="Nagy L.G."/>
            <person name="Koehler G."/>
            <person name="Ransdell A.S."/>
            <person name="Younus H."/>
            <person name="Chow J."/>
            <person name="Chiniquy J."/>
            <person name="Lipzen A."/>
            <person name="Tritt A."/>
            <person name="Sun H."/>
            <person name="Haridas S."/>
            <person name="LaButti K."/>
            <person name="Ohm R.A."/>
            <person name="Kues U."/>
            <person name="Blanchette R.A."/>
            <person name="Grigoriev I.V."/>
            <person name="Minto R.E."/>
            <person name="Hibbett D.S."/>
        </authorList>
    </citation>
    <scope>NUCLEOTIDE SEQUENCE [LARGE SCALE GENOMIC DNA]</scope>
    <source>
        <strain evidence="3 4">FP15055 ss-10</strain>
    </source>
</reference>
<organism evidence="3 4">
    <name type="scientific">Cylindrobasidium torrendii FP15055 ss-10</name>
    <dbReference type="NCBI Taxonomy" id="1314674"/>
    <lineage>
        <taxon>Eukaryota</taxon>
        <taxon>Fungi</taxon>
        <taxon>Dikarya</taxon>
        <taxon>Basidiomycota</taxon>
        <taxon>Agaricomycotina</taxon>
        <taxon>Agaricomycetes</taxon>
        <taxon>Agaricomycetidae</taxon>
        <taxon>Agaricales</taxon>
        <taxon>Marasmiineae</taxon>
        <taxon>Physalacriaceae</taxon>
        <taxon>Cylindrobasidium</taxon>
    </lineage>
</organism>
<accession>A0A0D7B6W0</accession>
<evidence type="ECO:0000256" key="1">
    <source>
        <dbReference type="SAM" id="Phobius"/>
    </source>
</evidence>
<evidence type="ECO:0000313" key="3">
    <source>
        <dbReference type="EMBL" id="KIY66217.1"/>
    </source>
</evidence>
<name>A0A0D7B6W0_9AGAR</name>